<evidence type="ECO:0000256" key="10">
    <source>
        <dbReference type="ARBA" id="ARBA00025699"/>
    </source>
</evidence>
<dbReference type="NCBIfam" id="NF008692">
    <property type="entry name" value="PRK11713.1-5"/>
    <property type="match status" value="1"/>
</dbReference>
<feature type="domain" description="Ribosomal RNA small subunit methyltransferase E methyltransferase" evidence="13">
    <location>
        <begin position="75"/>
        <end position="237"/>
    </location>
</feature>
<evidence type="ECO:0000256" key="7">
    <source>
        <dbReference type="ARBA" id="ARBA00022603"/>
    </source>
</evidence>
<evidence type="ECO:0000313" key="16">
    <source>
        <dbReference type="Proteomes" id="UP001626537"/>
    </source>
</evidence>
<dbReference type="SUPFAM" id="SSF88697">
    <property type="entry name" value="PUA domain-like"/>
    <property type="match status" value="1"/>
</dbReference>
<dbReference type="InterPro" id="IPR029028">
    <property type="entry name" value="Alpha/beta_knot_MTases"/>
</dbReference>
<dbReference type="GO" id="GO:0008168">
    <property type="term" value="F:methyltransferase activity"/>
    <property type="evidence" value="ECO:0007669"/>
    <property type="project" value="UniProtKB-KW"/>
</dbReference>
<evidence type="ECO:0000256" key="3">
    <source>
        <dbReference type="ARBA" id="ARBA00012328"/>
    </source>
</evidence>
<reference evidence="15 16" key="1">
    <citation type="submission" date="2023-10" db="EMBL/GenBank/DDBJ databases">
        <title>Two novel species belonging to the OM43/NOR5 clade.</title>
        <authorList>
            <person name="Park M."/>
        </authorList>
    </citation>
    <scope>NUCLEOTIDE SEQUENCE [LARGE SCALE GENOMIC DNA]</scope>
    <source>
        <strain evidence="15 16">IMCC43200</strain>
    </source>
</reference>
<keyword evidence="8 12" id="KW-0808">Transferase</keyword>
<evidence type="ECO:0000313" key="15">
    <source>
        <dbReference type="EMBL" id="WOJ92376.1"/>
    </source>
</evidence>
<dbReference type="NCBIfam" id="TIGR00046">
    <property type="entry name" value="RsmE family RNA methyltransferase"/>
    <property type="match status" value="1"/>
</dbReference>
<comment type="subcellular location">
    <subcellularLocation>
        <location evidence="1 12">Cytoplasm</location>
    </subcellularLocation>
</comment>
<dbReference type="InterPro" id="IPR046886">
    <property type="entry name" value="RsmE_MTase_dom"/>
</dbReference>
<evidence type="ECO:0000256" key="9">
    <source>
        <dbReference type="ARBA" id="ARBA00022691"/>
    </source>
</evidence>
<dbReference type="PANTHER" id="PTHR30027">
    <property type="entry name" value="RIBOSOMAL RNA SMALL SUBUNIT METHYLTRANSFERASE E"/>
    <property type="match status" value="1"/>
</dbReference>
<organism evidence="15 16">
    <name type="scientific">Congregibacter variabilis</name>
    <dbReference type="NCBI Taxonomy" id="3081200"/>
    <lineage>
        <taxon>Bacteria</taxon>
        <taxon>Pseudomonadati</taxon>
        <taxon>Pseudomonadota</taxon>
        <taxon>Gammaproteobacteria</taxon>
        <taxon>Cellvibrionales</taxon>
        <taxon>Halieaceae</taxon>
        <taxon>Congregibacter</taxon>
    </lineage>
</organism>
<dbReference type="PIRSF" id="PIRSF015601">
    <property type="entry name" value="MTase_slr0722"/>
    <property type="match status" value="1"/>
</dbReference>
<dbReference type="Gene3D" id="2.40.240.20">
    <property type="entry name" value="Hypothetical PUA domain-like, domain 1"/>
    <property type="match status" value="1"/>
</dbReference>
<dbReference type="GO" id="GO:0032259">
    <property type="term" value="P:methylation"/>
    <property type="evidence" value="ECO:0007669"/>
    <property type="project" value="UniProtKB-KW"/>
</dbReference>
<dbReference type="Proteomes" id="UP001626537">
    <property type="component" value="Chromosome"/>
</dbReference>
<dbReference type="PANTHER" id="PTHR30027:SF3">
    <property type="entry name" value="16S RRNA (URACIL(1498)-N(3))-METHYLTRANSFERASE"/>
    <property type="match status" value="1"/>
</dbReference>
<sequence>MLRPRFFTAQALSEGASIVLEKEPSRHIAKALRMRVEDSLYLFDGSGAEAQAQITAVDKDRVSVSVRDLSEPPRESPLDTVLIIALSRGDRMDTIVQKATELGVDEVWPMISERTGVRLDGERLAKKRDHWERVAISACEQCGRNRLPVIAAPTSYAETLSKAAQHDATLRLILHPLANNAALPTQCLSLIMLVGPEGGFSDSEVSSASDAGFTAFQLGPRILRTETAPLVGLAVAQSRWGDLST</sequence>
<evidence type="ECO:0000256" key="8">
    <source>
        <dbReference type="ARBA" id="ARBA00022679"/>
    </source>
</evidence>
<dbReference type="EMBL" id="CP136864">
    <property type="protein sequence ID" value="WOJ92376.1"/>
    <property type="molecule type" value="Genomic_DNA"/>
</dbReference>
<keyword evidence="9 12" id="KW-0949">S-adenosyl-L-methionine</keyword>
<keyword evidence="6 12" id="KW-0698">rRNA processing</keyword>
<keyword evidence="16" id="KW-1185">Reference proteome</keyword>
<gene>
    <name evidence="15" type="ORF">R0135_11330</name>
</gene>
<evidence type="ECO:0000256" key="5">
    <source>
        <dbReference type="ARBA" id="ARBA00022490"/>
    </source>
</evidence>
<dbReference type="InterPro" id="IPR006700">
    <property type="entry name" value="RsmE"/>
</dbReference>
<proteinExistence type="inferred from homology"/>
<keyword evidence="5 12" id="KW-0963">Cytoplasm</keyword>
<dbReference type="SUPFAM" id="SSF75217">
    <property type="entry name" value="alpha/beta knot"/>
    <property type="match status" value="1"/>
</dbReference>
<evidence type="ECO:0000256" key="2">
    <source>
        <dbReference type="ARBA" id="ARBA00005528"/>
    </source>
</evidence>
<dbReference type="RefSeq" id="WP_407346971.1">
    <property type="nucleotide sequence ID" value="NZ_CP136864.1"/>
</dbReference>
<evidence type="ECO:0000256" key="12">
    <source>
        <dbReference type="PIRNR" id="PIRNR015601"/>
    </source>
</evidence>
<accession>A0ABZ0I020</accession>
<dbReference type="Pfam" id="PF04452">
    <property type="entry name" value="Methyltrans_RNA"/>
    <property type="match status" value="1"/>
</dbReference>
<comment type="catalytic activity">
    <reaction evidence="11 12">
        <text>uridine(1498) in 16S rRNA + S-adenosyl-L-methionine = N(3)-methyluridine(1498) in 16S rRNA + S-adenosyl-L-homocysteine + H(+)</text>
        <dbReference type="Rhea" id="RHEA:42920"/>
        <dbReference type="Rhea" id="RHEA-COMP:10283"/>
        <dbReference type="Rhea" id="RHEA-COMP:10284"/>
        <dbReference type="ChEBI" id="CHEBI:15378"/>
        <dbReference type="ChEBI" id="CHEBI:57856"/>
        <dbReference type="ChEBI" id="CHEBI:59789"/>
        <dbReference type="ChEBI" id="CHEBI:65315"/>
        <dbReference type="ChEBI" id="CHEBI:74502"/>
        <dbReference type="EC" id="2.1.1.193"/>
    </reaction>
</comment>
<name>A0ABZ0I020_9GAMM</name>
<evidence type="ECO:0000256" key="11">
    <source>
        <dbReference type="ARBA" id="ARBA00047944"/>
    </source>
</evidence>
<keyword evidence="7 12" id="KW-0489">Methyltransferase</keyword>
<dbReference type="Gene3D" id="3.40.1280.10">
    <property type="match status" value="1"/>
</dbReference>
<comment type="function">
    <text evidence="10 12">Specifically methylates the N3 position of the uracil ring of uridine 1498 (m3U1498) in 16S rRNA. Acts on the fully assembled 30S ribosomal subunit.</text>
</comment>
<dbReference type="EC" id="2.1.1.193" evidence="3 12"/>
<feature type="domain" description="Ribosomal RNA small subunit methyltransferase E PUA-like" evidence="14">
    <location>
        <begin position="25"/>
        <end position="66"/>
    </location>
</feature>
<comment type="similarity">
    <text evidence="2 12">Belongs to the RNA methyltransferase RsmE family.</text>
</comment>
<dbReference type="InterPro" id="IPR015947">
    <property type="entry name" value="PUA-like_sf"/>
</dbReference>
<dbReference type="Pfam" id="PF20260">
    <property type="entry name" value="PUA_4"/>
    <property type="match status" value="1"/>
</dbReference>
<dbReference type="InterPro" id="IPR046887">
    <property type="entry name" value="RsmE_PUA-like"/>
</dbReference>
<evidence type="ECO:0000259" key="13">
    <source>
        <dbReference type="Pfam" id="PF04452"/>
    </source>
</evidence>
<protein>
    <recommendedName>
        <fullName evidence="4 12">Ribosomal RNA small subunit methyltransferase E</fullName>
        <ecNumber evidence="3 12">2.1.1.193</ecNumber>
    </recommendedName>
</protein>
<evidence type="ECO:0000256" key="6">
    <source>
        <dbReference type="ARBA" id="ARBA00022552"/>
    </source>
</evidence>
<evidence type="ECO:0000256" key="4">
    <source>
        <dbReference type="ARBA" id="ARBA00013673"/>
    </source>
</evidence>
<evidence type="ECO:0000259" key="14">
    <source>
        <dbReference type="Pfam" id="PF20260"/>
    </source>
</evidence>
<dbReference type="CDD" id="cd18084">
    <property type="entry name" value="RsmE-like"/>
    <property type="match status" value="1"/>
</dbReference>
<dbReference type="InterPro" id="IPR029026">
    <property type="entry name" value="tRNA_m1G_MTases_N"/>
</dbReference>
<evidence type="ECO:0000256" key="1">
    <source>
        <dbReference type="ARBA" id="ARBA00004496"/>
    </source>
</evidence>